<name>A0ABW3MFV9_9PSEU</name>
<evidence type="ECO:0008006" key="3">
    <source>
        <dbReference type="Google" id="ProtNLM"/>
    </source>
</evidence>
<gene>
    <name evidence="1" type="ORF">ACFQ1S_30540</name>
</gene>
<sequence length="93" mass="10264">MTPKLLVVSVDEVFRSRLGELLTEAGYEHDAAETGRAGYELMIIDRDVADSLDMLAELRRRAVMCLADLPPSFEDTVQGAVANRLGEVSMIDH</sequence>
<comment type="caution">
    <text evidence="1">The sequence shown here is derived from an EMBL/GenBank/DDBJ whole genome shotgun (WGS) entry which is preliminary data.</text>
</comment>
<dbReference type="EMBL" id="JBHTIS010002253">
    <property type="protein sequence ID" value="MFD1049562.1"/>
    <property type="molecule type" value="Genomic_DNA"/>
</dbReference>
<evidence type="ECO:0000313" key="1">
    <source>
        <dbReference type="EMBL" id="MFD1049562.1"/>
    </source>
</evidence>
<feature type="non-terminal residue" evidence="1">
    <location>
        <position position="93"/>
    </location>
</feature>
<keyword evidence="2" id="KW-1185">Reference proteome</keyword>
<proteinExistence type="predicted"/>
<reference evidence="2" key="1">
    <citation type="journal article" date="2019" name="Int. J. Syst. Evol. Microbiol.">
        <title>The Global Catalogue of Microorganisms (GCM) 10K type strain sequencing project: providing services to taxonomists for standard genome sequencing and annotation.</title>
        <authorList>
            <consortium name="The Broad Institute Genomics Platform"/>
            <consortium name="The Broad Institute Genome Sequencing Center for Infectious Disease"/>
            <person name="Wu L."/>
            <person name="Ma J."/>
        </authorList>
    </citation>
    <scope>NUCLEOTIDE SEQUENCE [LARGE SCALE GENOMIC DNA]</scope>
    <source>
        <strain evidence="2">JCM 31486</strain>
    </source>
</reference>
<dbReference type="Proteomes" id="UP001597045">
    <property type="component" value="Unassembled WGS sequence"/>
</dbReference>
<protein>
    <recommendedName>
        <fullName evidence="3">Response regulatory domain-containing protein</fullName>
    </recommendedName>
</protein>
<organism evidence="1 2">
    <name type="scientific">Kibdelosporangium lantanae</name>
    <dbReference type="NCBI Taxonomy" id="1497396"/>
    <lineage>
        <taxon>Bacteria</taxon>
        <taxon>Bacillati</taxon>
        <taxon>Actinomycetota</taxon>
        <taxon>Actinomycetes</taxon>
        <taxon>Pseudonocardiales</taxon>
        <taxon>Pseudonocardiaceae</taxon>
        <taxon>Kibdelosporangium</taxon>
    </lineage>
</organism>
<evidence type="ECO:0000313" key="2">
    <source>
        <dbReference type="Proteomes" id="UP001597045"/>
    </source>
</evidence>
<accession>A0ABW3MFV9</accession>